<dbReference type="Proteomes" id="UP001556692">
    <property type="component" value="Unassembled WGS sequence"/>
</dbReference>
<feature type="transmembrane region" description="Helical" evidence="5">
    <location>
        <begin position="84"/>
        <end position="104"/>
    </location>
</feature>
<keyword evidence="2 5" id="KW-0812">Transmembrane</keyword>
<feature type="transmembrane region" description="Helical" evidence="5">
    <location>
        <begin position="45"/>
        <end position="64"/>
    </location>
</feature>
<feature type="transmembrane region" description="Helical" evidence="5">
    <location>
        <begin position="168"/>
        <end position="186"/>
    </location>
</feature>
<comment type="subcellular location">
    <subcellularLocation>
        <location evidence="1">Membrane</location>
        <topology evidence="1">Multi-pass membrane protein</topology>
    </subcellularLocation>
</comment>
<keyword evidence="8" id="KW-1185">Reference proteome</keyword>
<accession>A0ABV3SQ33</accession>
<dbReference type="InterPro" id="IPR009915">
    <property type="entry name" value="NnrU_dom"/>
</dbReference>
<comment type="caution">
    <text evidence="7">The sequence shown here is derived from an EMBL/GenBank/DDBJ whole genome shotgun (WGS) entry which is preliminary data.</text>
</comment>
<evidence type="ECO:0000313" key="8">
    <source>
        <dbReference type="Proteomes" id="UP001556692"/>
    </source>
</evidence>
<keyword evidence="3 5" id="KW-1133">Transmembrane helix</keyword>
<feature type="transmembrane region" description="Helical" evidence="5">
    <location>
        <begin position="116"/>
        <end position="138"/>
    </location>
</feature>
<evidence type="ECO:0000259" key="6">
    <source>
        <dbReference type="Pfam" id="PF07298"/>
    </source>
</evidence>
<name>A0ABV3SQ33_9HYPH</name>
<evidence type="ECO:0000256" key="3">
    <source>
        <dbReference type="ARBA" id="ARBA00022989"/>
    </source>
</evidence>
<dbReference type="RefSeq" id="WP_367956772.1">
    <property type="nucleotide sequence ID" value="NZ_JBDPGJ010000007.1"/>
</dbReference>
<keyword evidence="4 5" id="KW-0472">Membrane</keyword>
<evidence type="ECO:0000313" key="7">
    <source>
        <dbReference type="EMBL" id="MEX0408912.1"/>
    </source>
</evidence>
<proteinExistence type="predicted"/>
<gene>
    <name evidence="7" type="ORF">ABGN05_25055</name>
</gene>
<sequence length="236" mass="25266">MKLLDWNAAGVTAKCGEGGECGDVSGFQSASAGIGSPPTIRGADMLILILGLILFLGIHSVRIFAPAWREARMAAMGEQPWKGIYSLVSFVGLIVIIWGYSLAWPTAPVLYEPPVWMKHVTALLMLVALISLMISVVPTGRLKPVLKHPMLLAVKIWAFAHLLANGDLASILLFGSFLVWAVLARISAKRRGDNGPAAAGPVRNDAIGVAAGIALYLLFIWRLHLWLFGAVPLPVA</sequence>
<dbReference type="EMBL" id="JBDPGJ010000007">
    <property type="protein sequence ID" value="MEX0408912.1"/>
    <property type="molecule type" value="Genomic_DNA"/>
</dbReference>
<dbReference type="Pfam" id="PF07298">
    <property type="entry name" value="NnrU"/>
    <property type="match status" value="1"/>
</dbReference>
<reference evidence="7 8" key="1">
    <citation type="submission" date="2024-05" db="EMBL/GenBank/DDBJ databases">
        <authorList>
            <person name="Jiang F."/>
        </authorList>
    </citation>
    <scope>NUCLEOTIDE SEQUENCE [LARGE SCALE GENOMIC DNA]</scope>
    <source>
        <strain evidence="7 8">LZ166</strain>
    </source>
</reference>
<organism evidence="7 8">
    <name type="scientific">Aquibium pacificus</name>
    <dbReference type="NCBI Taxonomy" id="3153579"/>
    <lineage>
        <taxon>Bacteria</taxon>
        <taxon>Pseudomonadati</taxon>
        <taxon>Pseudomonadota</taxon>
        <taxon>Alphaproteobacteria</taxon>
        <taxon>Hyphomicrobiales</taxon>
        <taxon>Phyllobacteriaceae</taxon>
        <taxon>Aquibium</taxon>
    </lineage>
</organism>
<evidence type="ECO:0000256" key="1">
    <source>
        <dbReference type="ARBA" id="ARBA00004141"/>
    </source>
</evidence>
<evidence type="ECO:0000256" key="2">
    <source>
        <dbReference type="ARBA" id="ARBA00022692"/>
    </source>
</evidence>
<evidence type="ECO:0000256" key="4">
    <source>
        <dbReference type="ARBA" id="ARBA00023136"/>
    </source>
</evidence>
<feature type="domain" description="NnrU" evidence="6">
    <location>
        <begin position="47"/>
        <end position="232"/>
    </location>
</feature>
<protein>
    <submittedName>
        <fullName evidence="7">NnrU family protein</fullName>
    </submittedName>
</protein>
<feature type="transmembrane region" description="Helical" evidence="5">
    <location>
        <begin position="207"/>
        <end position="228"/>
    </location>
</feature>
<evidence type="ECO:0000256" key="5">
    <source>
        <dbReference type="SAM" id="Phobius"/>
    </source>
</evidence>